<dbReference type="PANTHER" id="PTHR43046:SF14">
    <property type="entry name" value="MUTT_NUDIX FAMILY PROTEIN"/>
    <property type="match status" value="1"/>
</dbReference>
<dbReference type="Gene3D" id="3.90.79.10">
    <property type="entry name" value="Nucleoside Triphosphate Pyrophosphohydrolase"/>
    <property type="match status" value="1"/>
</dbReference>
<accession>A0A380CJQ2</accession>
<dbReference type="GO" id="GO:0016787">
    <property type="term" value="F:hydrolase activity"/>
    <property type="evidence" value="ECO:0007669"/>
    <property type="project" value="UniProtKB-KW"/>
</dbReference>
<dbReference type="EMBL" id="UGYW01000002">
    <property type="protein sequence ID" value="SUJ22168.1"/>
    <property type="molecule type" value="Genomic_DNA"/>
</dbReference>
<proteinExistence type="inferred from homology"/>
<comment type="similarity">
    <text evidence="3">Belongs to the Nudix hydrolase family.</text>
</comment>
<comment type="cofactor">
    <cofactor evidence="1">
        <name>Mg(2+)</name>
        <dbReference type="ChEBI" id="CHEBI:18420"/>
    </cofactor>
</comment>
<evidence type="ECO:0000256" key="1">
    <source>
        <dbReference type="ARBA" id="ARBA00001946"/>
    </source>
</evidence>
<sequence length="135" mass="15687">MKKLDTAGLVIVKENSILLAFSKNKKAWYLPGGKIDQGETAQQALIREIEEELNVRLDPVHIQYYKHIQAPAYGEDQLMMEQECFTYHTDIHPTASQEIEQVAYFDYITYRDEAIQVPGVIKLFEILKADRIIHY</sequence>
<dbReference type="PRINTS" id="PR00502">
    <property type="entry name" value="NUDIXFAMILY"/>
</dbReference>
<organism evidence="5 6">
    <name type="scientific">Sphingobacterium spiritivorum</name>
    <name type="common">Flavobacterium spiritivorum</name>
    <dbReference type="NCBI Taxonomy" id="258"/>
    <lineage>
        <taxon>Bacteria</taxon>
        <taxon>Pseudomonadati</taxon>
        <taxon>Bacteroidota</taxon>
        <taxon>Sphingobacteriia</taxon>
        <taxon>Sphingobacteriales</taxon>
        <taxon>Sphingobacteriaceae</taxon>
        <taxon>Sphingobacterium</taxon>
    </lineage>
</organism>
<dbReference type="PROSITE" id="PS00893">
    <property type="entry name" value="NUDIX_BOX"/>
    <property type="match status" value="1"/>
</dbReference>
<keyword evidence="2 3" id="KW-0378">Hydrolase</keyword>
<dbReference type="InterPro" id="IPR000086">
    <property type="entry name" value="NUDIX_hydrolase_dom"/>
</dbReference>
<evidence type="ECO:0000313" key="6">
    <source>
        <dbReference type="Proteomes" id="UP000254893"/>
    </source>
</evidence>
<dbReference type="InterPro" id="IPR020084">
    <property type="entry name" value="NUDIX_hydrolase_CS"/>
</dbReference>
<dbReference type="PROSITE" id="PS51462">
    <property type="entry name" value="NUDIX"/>
    <property type="match status" value="1"/>
</dbReference>
<gene>
    <name evidence="5" type="ORF">NCTC11388_03207</name>
</gene>
<dbReference type="InterPro" id="IPR020476">
    <property type="entry name" value="Nudix_hydrolase"/>
</dbReference>
<evidence type="ECO:0000256" key="2">
    <source>
        <dbReference type="ARBA" id="ARBA00022801"/>
    </source>
</evidence>
<feature type="domain" description="Nudix hydrolase" evidence="4">
    <location>
        <begin position="1"/>
        <end position="129"/>
    </location>
</feature>
<evidence type="ECO:0000259" key="4">
    <source>
        <dbReference type="PROSITE" id="PS51462"/>
    </source>
</evidence>
<dbReference type="Pfam" id="PF00293">
    <property type="entry name" value="NUDIX"/>
    <property type="match status" value="1"/>
</dbReference>
<dbReference type="RefSeq" id="WP_115170815.1">
    <property type="nucleotide sequence ID" value="NZ_UGYW01000002.1"/>
</dbReference>
<reference evidence="5 6" key="1">
    <citation type="submission" date="2018-06" db="EMBL/GenBank/DDBJ databases">
        <authorList>
            <consortium name="Pathogen Informatics"/>
            <person name="Doyle S."/>
        </authorList>
    </citation>
    <scope>NUCLEOTIDE SEQUENCE [LARGE SCALE GENOMIC DNA]</scope>
    <source>
        <strain evidence="5 6">NCTC11388</strain>
    </source>
</reference>
<dbReference type="CDD" id="cd04690">
    <property type="entry name" value="NUDIX_Hydrolase"/>
    <property type="match status" value="1"/>
</dbReference>
<evidence type="ECO:0000313" key="5">
    <source>
        <dbReference type="EMBL" id="SUJ22168.1"/>
    </source>
</evidence>
<dbReference type="InterPro" id="IPR015797">
    <property type="entry name" value="NUDIX_hydrolase-like_dom_sf"/>
</dbReference>
<dbReference type="AlphaFoldDB" id="A0A380CJQ2"/>
<protein>
    <submittedName>
        <fullName evidence="5">NTP pyrophosphohydrolases containing a Zn-finger, probably nucleic-acid-binding</fullName>
    </submittedName>
</protein>
<evidence type="ECO:0000256" key="3">
    <source>
        <dbReference type="RuleBase" id="RU003476"/>
    </source>
</evidence>
<dbReference type="PANTHER" id="PTHR43046">
    <property type="entry name" value="GDP-MANNOSE MANNOSYL HYDROLASE"/>
    <property type="match status" value="1"/>
</dbReference>
<dbReference type="Proteomes" id="UP000254893">
    <property type="component" value="Unassembled WGS sequence"/>
</dbReference>
<name>A0A380CJQ2_SPHSI</name>
<dbReference type="SUPFAM" id="SSF55811">
    <property type="entry name" value="Nudix"/>
    <property type="match status" value="1"/>
</dbReference>